<protein>
    <submittedName>
        <fullName evidence="1">Uncharacterized protein</fullName>
    </submittedName>
</protein>
<comment type="caution">
    <text evidence="1">The sequence shown here is derived from an EMBL/GenBank/DDBJ whole genome shotgun (WGS) entry which is preliminary data.</text>
</comment>
<sequence>MIHYDFQPEKLQANGDGSYTYRWDIKEVQVESHSSTSSEADPETVSSVAKWACDEVVVWGTVTNDKLKEAVINHLWGSDKEAKLINDYNAVQLGILSSDFADPYVEYLSKRKEMKDQIDADCVELQILL</sequence>
<organism evidence="1 2">
    <name type="scientific">Bacteroides salyersiae</name>
    <dbReference type="NCBI Taxonomy" id="291644"/>
    <lineage>
        <taxon>Bacteria</taxon>
        <taxon>Pseudomonadati</taxon>
        <taxon>Bacteroidota</taxon>
        <taxon>Bacteroidia</taxon>
        <taxon>Bacteroidales</taxon>
        <taxon>Bacteroidaceae</taxon>
        <taxon>Bacteroides</taxon>
    </lineage>
</organism>
<dbReference type="EMBL" id="VWMK01000002">
    <property type="protein sequence ID" value="KAA3769419.1"/>
    <property type="molecule type" value="Genomic_DNA"/>
</dbReference>
<accession>A0A7J4XN14</accession>
<gene>
    <name evidence="1" type="ORF">F3F73_03085</name>
</gene>
<evidence type="ECO:0000313" key="2">
    <source>
        <dbReference type="Proteomes" id="UP000422221"/>
    </source>
</evidence>
<proteinExistence type="predicted"/>
<evidence type="ECO:0000313" key="1">
    <source>
        <dbReference type="EMBL" id="KAA3769419.1"/>
    </source>
</evidence>
<dbReference type="Proteomes" id="UP000422221">
    <property type="component" value="Unassembled WGS sequence"/>
</dbReference>
<reference evidence="1 2" key="1">
    <citation type="journal article" date="2019" name="Nat. Med.">
        <title>A library of human gut bacterial isolates paired with longitudinal multiomics data enables mechanistic microbiome research.</title>
        <authorList>
            <person name="Poyet M."/>
            <person name="Groussin M."/>
            <person name="Gibbons S.M."/>
            <person name="Avila-Pacheco J."/>
            <person name="Jiang X."/>
            <person name="Kearney S.M."/>
            <person name="Perrotta A.R."/>
            <person name="Berdy B."/>
            <person name="Zhao S."/>
            <person name="Lieberman T.D."/>
            <person name="Swanson P.K."/>
            <person name="Smith M."/>
            <person name="Roesemann S."/>
            <person name="Alexander J.E."/>
            <person name="Rich S.A."/>
            <person name="Livny J."/>
            <person name="Vlamakis H."/>
            <person name="Clish C."/>
            <person name="Bullock K."/>
            <person name="Deik A."/>
            <person name="Scott J."/>
            <person name="Pierce K.A."/>
            <person name="Xavier R.J."/>
            <person name="Alm E.J."/>
        </authorList>
    </citation>
    <scope>NUCLEOTIDE SEQUENCE [LARGE SCALE GENOMIC DNA]</scope>
    <source>
        <strain evidence="1 2">BIOML-A10</strain>
    </source>
</reference>
<dbReference type="AlphaFoldDB" id="A0A7J4XN14"/>
<dbReference type="RefSeq" id="WP_130058605.1">
    <property type="nucleotide sequence ID" value="NZ_JADNPJ010000002.1"/>
</dbReference>
<name>A0A7J4XN14_9BACE</name>